<reference evidence="12" key="1">
    <citation type="journal article" date="2022" name="Int. J. Mol. Sci.">
        <title>Draft Genome of Tanacetum Coccineum: Genomic Comparison of Closely Related Tanacetum-Family Plants.</title>
        <authorList>
            <person name="Yamashiro T."/>
            <person name="Shiraishi A."/>
            <person name="Nakayama K."/>
            <person name="Satake H."/>
        </authorList>
    </citation>
    <scope>NUCLEOTIDE SEQUENCE</scope>
</reference>
<evidence type="ECO:0000256" key="9">
    <source>
        <dbReference type="PROSITE-ProRule" id="PRU00042"/>
    </source>
</evidence>
<keyword evidence="13" id="KW-1185">Reference proteome</keyword>
<comment type="subcellular location">
    <subcellularLocation>
        <location evidence="1">Nucleus</location>
    </subcellularLocation>
</comment>
<keyword evidence="6" id="KW-0805">Transcription regulation</keyword>
<gene>
    <name evidence="12" type="ORF">Tco_0923107</name>
</gene>
<dbReference type="Proteomes" id="UP001151760">
    <property type="component" value="Unassembled WGS sequence"/>
</dbReference>
<evidence type="ECO:0000259" key="11">
    <source>
        <dbReference type="PROSITE" id="PS50157"/>
    </source>
</evidence>
<accession>A0ABQ5D2G5</accession>
<feature type="region of interest" description="Disordered" evidence="10">
    <location>
        <begin position="142"/>
        <end position="167"/>
    </location>
</feature>
<dbReference type="InterPro" id="IPR036236">
    <property type="entry name" value="Znf_C2H2_sf"/>
</dbReference>
<dbReference type="PROSITE" id="PS00028">
    <property type="entry name" value="ZINC_FINGER_C2H2_1"/>
    <property type="match status" value="2"/>
</dbReference>
<evidence type="ECO:0000256" key="4">
    <source>
        <dbReference type="ARBA" id="ARBA00022771"/>
    </source>
</evidence>
<evidence type="ECO:0000256" key="6">
    <source>
        <dbReference type="ARBA" id="ARBA00023015"/>
    </source>
</evidence>
<evidence type="ECO:0000256" key="5">
    <source>
        <dbReference type="ARBA" id="ARBA00022833"/>
    </source>
</evidence>
<proteinExistence type="predicted"/>
<dbReference type="SUPFAM" id="SSF57667">
    <property type="entry name" value="beta-beta-alpha zinc fingers"/>
    <property type="match status" value="1"/>
</dbReference>
<sequence length="204" mass="23316">MEYAKNSIRNGLSAESHARQNLNDIVKKIEENPDVPDPRARVYKCKECNKSFEKCEALGGHKARHKRPRSRDGSSTSQMFLHECKVCGEKFEIGQALCGHMRKHKRMKYEAGEELKVEALQELKVEALQELKVDVLQEQKAKSDRSEGVISKDDNFKQETSTSDSGRQEFQFCDLRVPVDEDEGASHIANQIHTYYEFLKPADA</sequence>
<feature type="compositionally biased region" description="Basic and acidic residues" evidence="10">
    <location>
        <begin position="142"/>
        <end position="157"/>
    </location>
</feature>
<keyword evidence="7" id="KW-0804">Transcription</keyword>
<evidence type="ECO:0000313" key="13">
    <source>
        <dbReference type="Proteomes" id="UP001151760"/>
    </source>
</evidence>
<keyword evidence="4 9" id="KW-0863">Zinc-finger</keyword>
<protein>
    <submittedName>
        <fullName evidence="12">Zinc finger protein ZAT12-like protein</fullName>
    </submittedName>
</protein>
<dbReference type="InterPro" id="IPR013087">
    <property type="entry name" value="Znf_C2H2_type"/>
</dbReference>
<dbReference type="EMBL" id="BQNB010014813">
    <property type="protein sequence ID" value="GJT32688.1"/>
    <property type="molecule type" value="Genomic_DNA"/>
</dbReference>
<dbReference type="PROSITE" id="PS50157">
    <property type="entry name" value="ZINC_FINGER_C2H2_2"/>
    <property type="match status" value="2"/>
</dbReference>
<feature type="domain" description="C2H2-type" evidence="11">
    <location>
        <begin position="82"/>
        <end position="109"/>
    </location>
</feature>
<dbReference type="PANTHER" id="PTHR26374">
    <property type="entry name" value="ZINC FINGER PROTEIN ZAT5"/>
    <property type="match status" value="1"/>
</dbReference>
<keyword evidence="3" id="KW-0677">Repeat</keyword>
<organism evidence="12 13">
    <name type="scientific">Tanacetum coccineum</name>
    <dbReference type="NCBI Taxonomy" id="301880"/>
    <lineage>
        <taxon>Eukaryota</taxon>
        <taxon>Viridiplantae</taxon>
        <taxon>Streptophyta</taxon>
        <taxon>Embryophyta</taxon>
        <taxon>Tracheophyta</taxon>
        <taxon>Spermatophyta</taxon>
        <taxon>Magnoliopsida</taxon>
        <taxon>eudicotyledons</taxon>
        <taxon>Gunneridae</taxon>
        <taxon>Pentapetalae</taxon>
        <taxon>asterids</taxon>
        <taxon>campanulids</taxon>
        <taxon>Asterales</taxon>
        <taxon>Asteraceae</taxon>
        <taxon>Asteroideae</taxon>
        <taxon>Anthemideae</taxon>
        <taxon>Anthemidinae</taxon>
        <taxon>Tanacetum</taxon>
    </lineage>
</organism>
<dbReference type="PANTHER" id="PTHR26374:SF456">
    <property type="entry name" value="ZINC FINGER PROTEIN ZAT5-LIKE"/>
    <property type="match status" value="1"/>
</dbReference>
<evidence type="ECO:0000256" key="1">
    <source>
        <dbReference type="ARBA" id="ARBA00004123"/>
    </source>
</evidence>
<evidence type="ECO:0000256" key="7">
    <source>
        <dbReference type="ARBA" id="ARBA00023163"/>
    </source>
</evidence>
<keyword evidence="2" id="KW-0479">Metal-binding</keyword>
<evidence type="ECO:0000256" key="3">
    <source>
        <dbReference type="ARBA" id="ARBA00022737"/>
    </source>
</evidence>
<comment type="caution">
    <text evidence="12">The sequence shown here is derived from an EMBL/GenBank/DDBJ whole genome shotgun (WGS) entry which is preliminary data.</text>
</comment>
<evidence type="ECO:0000256" key="8">
    <source>
        <dbReference type="ARBA" id="ARBA00023242"/>
    </source>
</evidence>
<dbReference type="SMART" id="SM00355">
    <property type="entry name" value="ZnF_C2H2"/>
    <property type="match status" value="2"/>
</dbReference>
<reference evidence="12" key="2">
    <citation type="submission" date="2022-01" db="EMBL/GenBank/DDBJ databases">
        <authorList>
            <person name="Yamashiro T."/>
            <person name="Shiraishi A."/>
            <person name="Satake H."/>
            <person name="Nakayama K."/>
        </authorList>
    </citation>
    <scope>NUCLEOTIDE SEQUENCE</scope>
</reference>
<keyword evidence="5" id="KW-0862">Zinc</keyword>
<keyword evidence="8" id="KW-0539">Nucleus</keyword>
<dbReference type="Pfam" id="PF13912">
    <property type="entry name" value="zf-C2H2_6"/>
    <property type="match status" value="2"/>
</dbReference>
<evidence type="ECO:0000256" key="2">
    <source>
        <dbReference type="ARBA" id="ARBA00022723"/>
    </source>
</evidence>
<dbReference type="Gene3D" id="3.30.160.60">
    <property type="entry name" value="Classic Zinc Finger"/>
    <property type="match status" value="1"/>
</dbReference>
<name>A0ABQ5D2G5_9ASTR</name>
<evidence type="ECO:0000256" key="10">
    <source>
        <dbReference type="SAM" id="MobiDB-lite"/>
    </source>
</evidence>
<evidence type="ECO:0000313" key="12">
    <source>
        <dbReference type="EMBL" id="GJT32688.1"/>
    </source>
</evidence>
<feature type="domain" description="C2H2-type" evidence="11">
    <location>
        <begin position="43"/>
        <end position="70"/>
    </location>
</feature>